<dbReference type="InterPro" id="IPR035892">
    <property type="entry name" value="C2_domain_sf"/>
</dbReference>
<dbReference type="Proteomes" id="UP000314983">
    <property type="component" value="Chromosome 13"/>
</dbReference>
<dbReference type="InterPro" id="IPR055072">
    <property type="entry name" value="Ferlin_DSRM"/>
</dbReference>
<evidence type="ECO:0000256" key="8">
    <source>
        <dbReference type="ARBA" id="ARBA00023136"/>
    </source>
</evidence>
<keyword evidence="4" id="KW-0479">Metal-binding</keyword>
<feature type="domain" description="C2" evidence="11">
    <location>
        <begin position="164"/>
        <end position="299"/>
    </location>
</feature>
<keyword evidence="5" id="KW-0677">Repeat</keyword>
<dbReference type="InterPro" id="IPR037722">
    <property type="entry name" value="C2C_Ferlin"/>
</dbReference>
<feature type="domain" description="C2" evidence="11">
    <location>
        <begin position="674"/>
        <end position="799"/>
    </location>
</feature>
<dbReference type="CDD" id="cd04037">
    <property type="entry name" value="C2E_Ferlin"/>
    <property type="match status" value="1"/>
</dbReference>
<evidence type="ECO:0000256" key="9">
    <source>
        <dbReference type="SAM" id="MobiDB-lite"/>
    </source>
</evidence>
<sequence>KYSRSKPDIKIEPSSGRPLDFQISVTVIEARQLAGCNIDPVVCVEIGDEKKYTSMKESTNCPYYNEYFVFEFNLPIDVMFDKILKLSVVHSKNILRSGTLVGIFKMDVGTLYAQPDHQFYHKWATLCDPDDITGGNKGYLKCDIAIVGKGDTIKAQLKDVESKEDEDIEGNLMLPEGIPDERLWARYYLKIYRAEGLPKMNTSIMANVKKAFIGENKDLVDPYIQVLFAGQKGKTSVQKSTYEPIWNEQIIFTEQFPPLCRRMKVQLRDSDKVNDVALGTHFIDLQKISNDGDRGFFPTLGPAWVNMYGSLRNYTLMDEYQDLNDGVGEGVSFRARLLISLAVEMIEMSIPLCSSVPPLIKILVLYLGGFQESFLKFTGSCPLLVMIEEFFLFGAFLEATMIDRKIGDKPINFEVTIGNYGSEDEAPIKSQQTRKKGGNSEDSELIQAGSDDELDYSEDLMSVSSTPVMKPFITDRNYFHLPYFENKPCIYLKSCWQDQRRRLYNVNIIENIAEKMQITFSSFYDQNLAGVTKLDRERLKLLMWEMVWFSKFPQKLRPLEMTKIELFKFNNKYYICSSQPQHSIPHIFIWMISNGKRIAYAKVPSQDILFSDTPEECGKDCAKVKTIFFKSFGPAGWTVQGKTEVYLWLGLNKQRKDFLSGLPNGFEEKKSGKGPGAPPISLTYMMKQVFQLRVHIYQARSLFAADFSGLSDPFARIFFSCHSQVTEIISETLCPTWDQLLVFDNVELYGEASELRDDPPIIVIELYDQDAVGKADFMGRTFAKPVTKMFDEHYGPPRFPPQLEYYQIFRGNCTAGELLAAFELLQIGPGGKADLPPIDGPTDMDRGPILPVPIGIRPVLSRYRIEVLFWGLRDLKRVNLSQVDRPRVDIECAGKGIQSSVIQNFRKNPNFATLVKWFEVDLPENEFFHPPLNIRVVDCRAFGRFAMVGSHAVTSLRKFIYRPPDKTLVIIKLQGSFIVCDILCNCVCILCKIGHWIVSVIIHAIVSMLIFRNQDDDNEKGKKKQNNDEDAEEETLDQTMLDWWSKYFASIETLKEVRALVHSLPRNVELLVYNKELENDFDNFEDWLHSFNLYRGKAGDQEEQNEADEDRIVGKFKGSLCVYKLPLLDEMGRDLNHDSTMGMFQNIPPNEPINVLVRIYIIRATDLHPSDINGKADPYIAIKLGKTEIKDKENYVSKQLNPVFGKSIDIEATFPVDSTLTVSIYDWDLVGIDELIGETKIDLENRFYSKHRPTCGIPSTYSIYGYNVWRDPMKPKQILAKLCKDGKLDPPQYGPGGRVKVANRVYTGPTEIEDENEEHLALAVLNHWEGIPKVGCKLVPEHVETRPLWNCQRSAIEQGRVEIWVDMFPKNQPAPGPPVDISPRKPKKFELRVIVWNTDEVILEDDDIFTGEKSSDIFVRGWLKGQQEDKQDTDVHYHSLTGEGNFNWRFIYPFEYLIAEEKIVISKKETMFSWDETEYKIPARLNLQIWDCDHFSADDFLGAIELELNKFVRGAKTAKLCSIDMILKENEMPKVNIFKIKRIKGWWPLVARDLTLIFGEGKVEAELHLLTAEEAEKNPVGEGRNDPEPLEKPNRPDTTFLWFISPLKAVRYLICNTYKWLIIKIVVVLLILAMLALFIYSMPGSARSGPRYFF</sequence>
<dbReference type="SMART" id="SM01201">
    <property type="entry name" value="FerB"/>
    <property type="match status" value="1"/>
</dbReference>
<dbReference type="GO" id="GO:0007009">
    <property type="term" value="P:plasma membrane organization"/>
    <property type="evidence" value="ECO:0007669"/>
    <property type="project" value="TreeGrafter"/>
</dbReference>
<dbReference type="InterPro" id="IPR037720">
    <property type="entry name" value="C2B_Ferlin"/>
</dbReference>
<dbReference type="SMART" id="SM00239">
    <property type="entry name" value="C2"/>
    <property type="match status" value="5"/>
</dbReference>
<feature type="domain" description="C2" evidence="11">
    <location>
        <begin position="1373"/>
        <end position="1522"/>
    </location>
</feature>
<dbReference type="PANTHER" id="PTHR12546">
    <property type="entry name" value="FER-1-LIKE"/>
    <property type="match status" value="1"/>
</dbReference>
<dbReference type="GO" id="GO:0030672">
    <property type="term" value="C:synaptic vesicle membrane"/>
    <property type="evidence" value="ECO:0007669"/>
    <property type="project" value="TreeGrafter"/>
</dbReference>
<name>A0A4W4F6A7_ELEEL</name>
<evidence type="ECO:0000256" key="4">
    <source>
        <dbReference type="ARBA" id="ARBA00022723"/>
    </source>
</evidence>
<feature type="region of interest" description="Disordered" evidence="9">
    <location>
        <begin position="424"/>
        <end position="445"/>
    </location>
</feature>
<dbReference type="GO" id="GO:0016082">
    <property type="term" value="P:synaptic vesicle priming"/>
    <property type="evidence" value="ECO:0007669"/>
    <property type="project" value="TreeGrafter"/>
</dbReference>
<feature type="transmembrane region" description="Helical" evidence="10">
    <location>
        <begin position="1621"/>
        <end position="1642"/>
    </location>
</feature>
<dbReference type="Gene3D" id="2.60.40.150">
    <property type="entry name" value="C2 domain"/>
    <property type="match status" value="5"/>
</dbReference>
<dbReference type="SUPFAM" id="SSF49562">
    <property type="entry name" value="C2 domain (Calcium/lipid-binding domain, CaLB)"/>
    <property type="match status" value="6"/>
</dbReference>
<keyword evidence="6" id="KW-0106">Calcium</keyword>
<dbReference type="InterPro" id="IPR012561">
    <property type="entry name" value="Ferlin_B-domain"/>
</dbReference>
<reference evidence="13" key="2">
    <citation type="journal article" date="2017" name="Sci. Adv.">
        <title>A tail of two voltages: Proteomic comparison of the three electric organs of the electric eel.</title>
        <authorList>
            <person name="Traeger L.L."/>
            <person name="Sabat G."/>
            <person name="Barrett-Wilt G.A."/>
            <person name="Wells G.B."/>
            <person name="Sussman M.R."/>
        </authorList>
    </citation>
    <scope>NUCLEOTIDE SEQUENCE [LARGE SCALE GENOMIC DNA]</scope>
</reference>
<dbReference type="InterPro" id="IPR032362">
    <property type="entry name" value="Ferlin_C"/>
</dbReference>
<comment type="subcellular location">
    <subcellularLocation>
        <location evidence="1">Membrane</location>
        <topology evidence="1">Single-pass membrane protein</topology>
    </subcellularLocation>
</comment>
<dbReference type="InterPro" id="IPR012968">
    <property type="entry name" value="FerIin_dom"/>
</dbReference>
<keyword evidence="8 10" id="KW-0472">Membrane</keyword>
<evidence type="ECO:0000259" key="11">
    <source>
        <dbReference type="PROSITE" id="PS50004"/>
    </source>
</evidence>
<evidence type="ECO:0000313" key="13">
    <source>
        <dbReference type="Proteomes" id="UP000314983"/>
    </source>
</evidence>
<dbReference type="Pfam" id="PF08151">
    <property type="entry name" value="FerI"/>
    <property type="match status" value="1"/>
</dbReference>
<organism evidence="12 13">
    <name type="scientific">Electrophorus electricus</name>
    <name type="common">Electric eel</name>
    <name type="synonym">Gymnotus electricus</name>
    <dbReference type="NCBI Taxonomy" id="8005"/>
    <lineage>
        <taxon>Eukaryota</taxon>
        <taxon>Metazoa</taxon>
        <taxon>Chordata</taxon>
        <taxon>Craniata</taxon>
        <taxon>Vertebrata</taxon>
        <taxon>Euteleostomi</taxon>
        <taxon>Actinopterygii</taxon>
        <taxon>Neopterygii</taxon>
        <taxon>Teleostei</taxon>
        <taxon>Ostariophysi</taxon>
        <taxon>Gymnotiformes</taxon>
        <taxon>Gymnotoidei</taxon>
        <taxon>Gymnotidae</taxon>
        <taxon>Electrophorus</taxon>
    </lineage>
</organism>
<dbReference type="Ensembl" id="ENSEEET00000019435.2">
    <property type="protein sequence ID" value="ENSEEEP00000019224.2"/>
    <property type="gene ID" value="ENSEEEG00000009419.2"/>
</dbReference>
<evidence type="ECO:0000256" key="2">
    <source>
        <dbReference type="ARBA" id="ARBA00007561"/>
    </source>
</evidence>
<keyword evidence="13" id="KW-1185">Reference proteome</keyword>
<dbReference type="Pfam" id="PF22901">
    <property type="entry name" value="dsrm_Ferlin"/>
    <property type="match status" value="1"/>
</dbReference>
<proteinExistence type="inferred from homology"/>
<dbReference type="InterPro" id="IPR037721">
    <property type="entry name" value="Ferlin"/>
</dbReference>
<reference evidence="13" key="1">
    <citation type="journal article" date="2014" name="Science">
        <title>Nonhuman genetics. Genomic basis for the convergent evolution of electric organs.</title>
        <authorList>
            <person name="Gallant J.R."/>
            <person name="Traeger L.L."/>
            <person name="Volkening J.D."/>
            <person name="Moffett H."/>
            <person name="Chen P.H."/>
            <person name="Novina C.D."/>
            <person name="Phillips G.N.Jr."/>
            <person name="Anand R."/>
            <person name="Wells G.B."/>
            <person name="Pinch M."/>
            <person name="Guth R."/>
            <person name="Unguez G.A."/>
            <person name="Albert J.S."/>
            <person name="Zakon H.H."/>
            <person name="Samanta M.P."/>
            <person name="Sussman M.R."/>
        </authorList>
    </citation>
    <scope>NUCLEOTIDE SEQUENCE [LARGE SCALE GENOMIC DNA]</scope>
</reference>
<evidence type="ECO:0000256" key="6">
    <source>
        <dbReference type="ARBA" id="ARBA00022837"/>
    </source>
</evidence>
<evidence type="ECO:0000256" key="10">
    <source>
        <dbReference type="SAM" id="Phobius"/>
    </source>
</evidence>
<dbReference type="GeneTree" id="ENSGT00940000155086"/>
<dbReference type="GO" id="GO:0005509">
    <property type="term" value="F:calcium ion binding"/>
    <property type="evidence" value="ECO:0007669"/>
    <property type="project" value="TreeGrafter"/>
</dbReference>
<dbReference type="InterPro" id="IPR000008">
    <property type="entry name" value="C2_dom"/>
</dbReference>
<dbReference type="FunFam" id="2.60.40.150:FF:000138">
    <property type="entry name" value="Fer-1-like family member 6"/>
    <property type="match status" value="1"/>
</dbReference>
<dbReference type="PANTHER" id="PTHR12546:SF57">
    <property type="entry name" value="OTOFERLIN B"/>
    <property type="match status" value="1"/>
</dbReference>
<keyword evidence="7 10" id="KW-1133">Transmembrane helix</keyword>
<dbReference type="CDD" id="cd04011">
    <property type="entry name" value="C2B_Ferlin"/>
    <property type="match status" value="1"/>
</dbReference>
<dbReference type="InterPro" id="IPR037725">
    <property type="entry name" value="C2F_Ferlin"/>
</dbReference>
<dbReference type="GO" id="GO:0048787">
    <property type="term" value="C:presynaptic active zone membrane"/>
    <property type="evidence" value="ECO:0007669"/>
    <property type="project" value="TreeGrafter"/>
</dbReference>
<reference evidence="12" key="4">
    <citation type="submission" date="2025-08" db="UniProtKB">
        <authorList>
            <consortium name="Ensembl"/>
        </authorList>
    </citation>
    <scope>IDENTIFICATION</scope>
</reference>
<evidence type="ECO:0000256" key="5">
    <source>
        <dbReference type="ARBA" id="ARBA00022737"/>
    </source>
</evidence>
<feature type="domain" description="C2" evidence="11">
    <location>
        <begin position="3"/>
        <end position="124"/>
    </location>
</feature>
<gene>
    <name evidence="12" type="primary">LOC113572686</name>
</gene>
<feature type="domain" description="C2" evidence="11">
    <location>
        <begin position="846"/>
        <end position="970"/>
    </location>
</feature>
<evidence type="ECO:0000256" key="3">
    <source>
        <dbReference type="ARBA" id="ARBA00022692"/>
    </source>
</evidence>
<dbReference type="FunFam" id="2.60.40.150:FF:000009">
    <property type="entry name" value="dysferlin isoform X2"/>
    <property type="match status" value="1"/>
</dbReference>
<dbReference type="SMART" id="SM01202">
    <property type="entry name" value="FerI"/>
    <property type="match status" value="1"/>
</dbReference>
<keyword evidence="3 10" id="KW-0812">Transmembrane</keyword>
<reference evidence="12" key="5">
    <citation type="submission" date="2025-09" db="UniProtKB">
        <authorList>
            <consortium name="Ensembl"/>
        </authorList>
    </citation>
    <scope>IDENTIFICATION</scope>
</reference>
<feature type="domain" description="C2" evidence="11">
    <location>
        <begin position="1137"/>
        <end position="1256"/>
    </location>
</feature>
<dbReference type="PROSITE" id="PS50004">
    <property type="entry name" value="C2"/>
    <property type="match status" value="6"/>
</dbReference>
<dbReference type="InterPro" id="IPR037723">
    <property type="entry name" value="C2D_Ferlin"/>
</dbReference>
<protein>
    <recommendedName>
        <fullName evidence="11">C2 domain-containing protein</fullName>
    </recommendedName>
</protein>
<evidence type="ECO:0000313" key="12">
    <source>
        <dbReference type="Ensembl" id="ENSEEEP00000019224.2"/>
    </source>
</evidence>
<dbReference type="InterPro" id="IPR037724">
    <property type="entry name" value="C2E_Ferlin"/>
</dbReference>
<dbReference type="Pfam" id="PF16165">
    <property type="entry name" value="Ferlin_C"/>
    <property type="match status" value="1"/>
</dbReference>
<dbReference type="CDD" id="cd04018">
    <property type="entry name" value="C2C_Ferlin"/>
    <property type="match status" value="1"/>
</dbReference>
<dbReference type="FunFam" id="2.60.40.150:FF:000089">
    <property type="entry name" value="otoferlin isoform X1"/>
    <property type="match status" value="1"/>
</dbReference>
<dbReference type="Pfam" id="PF08150">
    <property type="entry name" value="FerB"/>
    <property type="match status" value="1"/>
</dbReference>
<evidence type="ECO:0000256" key="1">
    <source>
        <dbReference type="ARBA" id="ARBA00004167"/>
    </source>
</evidence>
<dbReference type="CDD" id="cd04017">
    <property type="entry name" value="C2D_Ferlin"/>
    <property type="match status" value="1"/>
</dbReference>
<reference evidence="12" key="3">
    <citation type="submission" date="2020-05" db="EMBL/GenBank/DDBJ databases">
        <title>Electrophorus electricus (electric eel) genome, fEleEle1, primary haplotype.</title>
        <authorList>
            <person name="Myers G."/>
            <person name="Meyer A."/>
            <person name="Fedrigo O."/>
            <person name="Formenti G."/>
            <person name="Rhie A."/>
            <person name="Tracey A."/>
            <person name="Sims Y."/>
            <person name="Jarvis E.D."/>
        </authorList>
    </citation>
    <scope>NUCLEOTIDE SEQUENCE [LARGE SCALE GENOMIC DNA]</scope>
</reference>
<comment type="similarity">
    <text evidence="2">Belongs to the ferlin family.</text>
</comment>
<dbReference type="CDD" id="cd08374">
    <property type="entry name" value="C2F_Ferlin"/>
    <property type="match status" value="1"/>
</dbReference>
<dbReference type="GO" id="GO:0035612">
    <property type="term" value="F:AP-2 adaptor complex binding"/>
    <property type="evidence" value="ECO:0007669"/>
    <property type="project" value="TreeGrafter"/>
</dbReference>
<dbReference type="FunFam" id="2.60.40.150:FF:000034">
    <property type="entry name" value="otoferlin isoform X2"/>
    <property type="match status" value="1"/>
</dbReference>
<accession>A0A4W4F6A7</accession>
<dbReference type="Pfam" id="PF00168">
    <property type="entry name" value="C2"/>
    <property type="match status" value="5"/>
</dbReference>
<evidence type="ECO:0000256" key="7">
    <source>
        <dbReference type="ARBA" id="ARBA00022989"/>
    </source>
</evidence>
<dbReference type="FunFam" id="2.60.40.150:FF:000054">
    <property type="entry name" value="otoferlin isoform X2"/>
    <property type="match status" value="1"/>
</dbReference>